<dbReference type="PANTHER" id="PTHR11952:SF2">
    <property type="entry name" value="LD24639P"/>
    <property type="match status" value="1"/>
</dbReference>
<protein>
    <recommendedName>
        <fullName evidence="3">UDP-N-acetylglucosamine diphosphorylase</fullName>
        <ecNumber evidence="3">2.7.7.23</ecNumber>
    </recommendedName>
</protein>
<dbReference type="InterPro" id="IPR002618">
    <property type="entry name" value="UDPGP_fam"/>
</dbReference>
<proteinExistence type="inferred from homology"/>
<dbReference type="PANTHER" id="PTHR11952">
    <property type="entry name" value="UDP- GLUCOSE PYROPHOSPHORYLASE"/>
    <property type="match status" value="1"/>
</dbReference>
<reference evidence="7" key="1">
    <citation type="journal article" date="2013" name="Genetics">
        <title>The draft genome and transcriptome of Panagrellus redivivus are shaped by the harsh demands of a free-living lifestyle.</title>
        <authorList>
            <person name="Srinivasan J."/>
            <person name="Dillman A.R."/>
            <person name="Macchietto M.G."/>
            <person name="Heikkinen L."/>
            <person name="Lakso M."/>
            <person name="Fracchia K.M."/>
            <person name="Antoshechkin I."/>
            <person name="Mortazavi A."/>
            <person name="Wong G."/>
            <person name="Sternberg P.W."/>
        </authorList>
    </citation>
    <scope>NUCLEOTIDE SEQUENCE [LARGE SCALE GENOMIC DNA]</scope>
    <source>
        <strain evidence="7">MT8872</strain>
    </source>
</reference>
<reference evidence="8" key="2">
    <citation type="submission" date="2020-10" db="UniProtKB">
        <authorList>
            <consortium name="WormBaseParasite"/>
        </authorList>
    </citation>
    <scope>IDENTIFICATION</scope>
</reference>
<sequence>MDGLTPNQTHIRDAAKYLSSDKCKNFDEYLKQFDWKEIDARWREAQDFAKSQEAQDEIDYDRIPDKRRFSYEDLKDANHNTGRYVIKKGYVCVVTLAGGQASRLGADVPKGLYPLDLGFENPLHCTLLYHQACQYKRLLMSLKEPTLYWIIMTSASTDAAIREGMTKICEDINLSMTDISFIVQKEIPCYDLNGQVILDGDRIKTAPNGNGGFFEAIKPELPRLAQKDVQFFHVYCVDNILCYLGDPRFIGFCIDNGADCAAKVVQRENPEEKMGVVVSAPRKFESFNPQIDYYLQNLKTRFLEREVRVLEYSEMTKEQAERAEPFTPVELTFCDGNIANHFFDIDFLSAVCSYDLPYHIAKKNIKHFSLKENKEIVTAGVKLERFIFDVFPFACNFLSYEVDRELEFAPLKNPDSAGVDCPSTCRDALINAHSLFMSWSCMTKKILLDQYGPHFISKYGIISPLLSYLGENLEVITENKLGVINPVGAFTVNV</sequence>
<evidence type="ECO:0000256" key="6">
    <source>
        <dbReference type="ARBA" id="ARBA00048493"/>
    </source>
</evidence>
<comment type="pathway">
    <text evidence="1">Nucleotide-sugar biosynthesis; UDP-N-acetyl-alpha-D-glucosamine biosynthesis; UDP-N-acetyl-alpha-D-glucosamine from N-acetyl-alpha-D-glucosamine 1-phosphate: step 1/1.</text>
</comment>
<dbReference type="SUPFAM" id="SSF53448">
    <property type="entry name" value="Nucleotide-diphospho-sugar transferases"/>
    <property type="match status" value="1"/>
</dbReference>
<dbReference type="Gene3D" id="3.90.550.10">
    <property type="entry name" value="Spore Coat Polysaccharide Biosynthesis Protein SpsA, Chain A"/>
    <property type="match status" value="1"/>
</dbReference>
<evidence type="ECO:0000256" key="5">
    <source>
        <dbReference type="ARBA" id="ARBA00022695"/>
    </source>
</evidence>
<keyword evidence="5" id="KW-0548">Nucleotidyltransferase</keyword>
<accession>A0A7E4URP5</accession>
<dbReference type="AlphaFoldDB" id="A0A7E4URP5"/>
<dbReference type="InterPro" id="IPR039741">
    <property type="entry name" value="UDP-sugar_pyrophosphorylase"/>
</dbReference>
<evidence type="ECO:0000313" key="8">
    <source>
        <dbReference type="WBParaSite" id="Pan_g11691.t1"/>
    </source>
</evidence>
<dbReference type="EC" id="2.7.7.23" evidence="3"/>
<dbReference type="GO" id="GO:0003977">
    <property type="term" value="F:UDP-N-acetylglucosamine diphosphorylase activity"/>
    <property type="evidence" value="ECO:0007669"/>
    <property type="project" value="UniProtKB-EC"/>
</dbReference>
<evidence type="ECO:0000256" key="4">
    <source>
        <dbReference type="ARBA" id="ARBA00022679"/>
    </source>
</evidence>
<dbReference type="WBParaSite" id="Pan_g11691.t1">
    <property type="protein sequence ID" value="Pan_g11691.t1"/>
    <property type="gene ID" value="Pan_g11691"/>
</dbReference>
<dbReference type="Proteomes" id="UP000492821">
    <property type="component" value="Unassembled WGS sequence"/>
</dbReference>
<organism evidence="7 8">
    <name type="scientific">Panagrellus redivivus</name>
    <name type="common">Microworm</name>
    <dbReference type="NCBI Taxonomy" id="6233"/>
    <lineage>
        <taxon>Eukaryota</taxon>
        <taxon>Metazoa</taxon>
        <taxon>Ecdysozoa</taxon>
        <taxon>Nematoda</taxon>
        <taxon>Chromadorea</taxon>
        <taxon>Rhabditida</taxon>
        <taxon>Tylenchina</taxon>
        <taxon>Panagrolaimomorpha</taxon>
        <taxon>Panagrolaimoidea</taxon>
        <taxon>Panagrolaimidae</taxon>
        <taxon>Panagrellus</taxon>
    </lineage>
</organism>
<evidence type="ECO:0000256" key="3">
    <source>
        <dbReference type="ARBA" id="ARBA00012457"/>
    </source>
</evidence>
<comment type="catalytic activity">
    <reaction evidence="6">
        <text>N-acetyl-alpha-D-glucosamine 1-phosphate + UTP + H(+) = UDP-N-acetyl-alpha-D-glucosamine + diphosphate</text>
        <dbReference type="Rhea" id="RHEA:13509"/>
        <dbReference type="ChEBI" id="CHEBI:15378"/>
        <dbReference type="ChEBI" id="CHEBI:33019"/>
        <dbReference type="ChEBI" id="CHEBI:46398"/>
        <dbReference type="ChEBI" id="CHEBI:57705"/>
        <dbReference type="ChEBI" id="CHEBI:57776"/>
        <dbReference type="EC" id="2.7.7.23"/>
    </reaction>
</comment>
<evidence type="ECO:0000313" key="7">
    <source>
        <dbReference type="Proteomes" id="UP000492821"/>
    </source>
</evidence>
<evidence type="ECO:0000256" key="1">
    <source>
        <dbReference type="ARBA" id="ARBA00005208"/>
    </source>
</evidence>
<evidence type="ECO:0000256" key="2">
    <source>
        <dbReference type="ARBA" id="ARBA00010401"/>
    </source>
</evidence>
<dbReference type="Pfam" id="PF01704">
    <property type="entry name" value="UDPGP"/>
    <property type="match status" value="1"/>
</dbReference>
<keyword evidence="7" id="KW-1185">Reference proteome</keyword>
<comment type="similarity">
    <text evidence="2">Belongs to the UDPGP type 1 family.</text>
</comment>
<dbReference type="InterPro" id="IPR029044">
    <property type="entry name" value="Nucleotide-diphossugar_trans"/>
</dbReference>
<keyword evidence="4" id="KW-0808">Transferase</keyword>
<name>A0A7E4URP5_PANRE</name>